<gene>
    <name evidence="4" type="ORF">Celaphus_00003724</name>
</gene>
<feature type="non-terminal residue" evidence="4">
    <location>
        <position position="126"/>
    </location>
</feature>
<keyword evidence="5" id="KW-1185">Reference proteome</keyword>
<accession>A0A212D068</accession>
<sequence length="126" mass="14772">VSQEADVDLTILYLDPLYWYAKFQYKCGNYSGAAEYLYFFRVLVPPMNRNALRSPSGKLASEVFMQNWDAAMAQKKLRKYESLLVNDFFLVAWLEDYIENAKLFIFEFFVSKYTASISVPPLTCWQ</sequence>
<keyword evidence="3" id="KW-0648">Protein biosynthesis</keyword>
<dbReference type="Proteomes" id="UP000242450">
    <property type="component" value="Chromosome 9"/>
</dbReference>
<keyword evidence="2" id="KW-0396">Initiation factor</keyword>
<dbReference type="OrthoDB" id="417252at2759"/>
<comment type="caution">
    <text evidence="4">The sequence shown here is derived from an EMBL/GenBank/DDBJ whole genome shotgun (WGS) entry which is preliminary data.</text>
</comment>
<dbReference type="GO" id="GO:0003743">
    <property type="term" value="F:translation initiation factor activity"/>
    <property type="evidence" value="ECO:0007669"/>
    <property type="project" value="UniProtKB-KW"/>
</dbReference>
<evidence type="ECO:0000256" key="3">
    <source>
        <dbReference type="ARBA" id="ARBA00022917"/>
    </source>
</evidence>
<proteinExistence type="predicted"/>
<protein>
    <submittedName>
        <fullName evidence="4">Uncharacterized protein</fullName>
    </submittedName>
</protein>
<dbReference type="AlphaFoldDB" id="A0A212D068"/>
<organism evidence="4 5">
    <name type="scientific">Cervus elaphus hippelaphus</name>
    <name type="common">European red deer</name>
    <dbReference type="NCBI Taxonomy" id="46360"/>
    <lineage>
        <taxon>Eukaryota</taxon>
        <taxon>Metazoa</taxon>
        <taxon>Chordata</taxon>
        <taxon>Craniata</taxon>
        <taxon>Vertebrata</taxon>
        <taxon>Euteleostomi</taxon>
        <taxon>Mammalia</taxon>
        <taxon>Eutheria</taxon>
        <taxon>Laurasiatheria</taxon>
        <taxon>Artiodactyla</taxon>
        <taxon>Ruminantia</taxon>
        <taxon>Pecora</taxon>
        <taxon>Cervidae</taxon>
        <taxon>Cervinae</taxon>
        <taxon>Cervus</taxon>
    </lineage>
</organism>
<evidence type="ECO:0000256" key="1">
    <source>
        <dbReference type="ARBA" id="ARBA00022490"/>
    </source>
</evidence>
<dbReference type="EMBL" id="MKHE01000009">
    <property type="protein sequence ID" value="OWK11623.1"/>
    <property type="molecule type" value="Genomic_DNA"/>
</dbReference>
<dbReference type="PANTHER" id="PTHR10317">
    <property type="entry name" value="EUKARYOTIC TRANSLATION INITIATION FACTOR 3 SUBUNIT E"/>
    <property type="match status" value="1"/>
</dbReference>
<dbReference type="InterPro" id="IPR016650">
    <property type="entry name" value="eIF3e"/>
</dbReference>
<evidence type="ECO:0000313" key="4">
    <source>
        <dbReference type="EMBL" id="OWK11623.1"/>
    </source>
</evidence>
<reference evidence="4 5" key="1">
    <citation type="journal article" date="2018" name="Mol. Genet. Genomics">
        <title>The red deer Cervus elaphus genome CerEla1.0: sequencing, annotating, genes, and chromosomes.</title>
        <authorList>
            <person name="Bana N.A."/>
            <person name="Nyiri A."/>
            <person name="Nagy J."/>
            <person name="Frank K."/>
            <person name="Nagy T."/>
            <person name="Steger V."/>
            <person name="Schiller M."/>
            <person name="Lakatos P."/>
            <person name="Sugar L."/>
            <person name="Horn P."/>
            <person name="Barta E."/>
            <person name="Orosz L."/>
        </authorList>
    </citation>
    <scope>NUCLEOTIDE SEQUENCE [LARGE SCALE GENOMIC DNA]</scope>
    <source>
        <strain evidence="4">Hungarian</strain>
    </source>
</reference>
<evidence type="ECO:0000256" key="2">
    <source>
        <dbReference type="ARBA" id="ARBA00022540"/>
    </source>
</evidence>
<evidence type="ECO:0000313" key="5">
    <source>
        <dbReference type="Proteomes" id="UP000242450"/>
    </source>
</evidence>
<name>A0A212D068_CEREH</name>
<keyword evidence="1" id="KW-0963">Cytoplasm</keyword>
<dbReference type="GO" id="GO:0005852">
    <property type="term" value="C:eukaryotic translation initiation factor 3 complex"/>
    <property type="evidence" value="ECO:0007669"/>
    <property type="project" value="InterPro"/>
</dbReference>
<feature type="non-terminal residue" evidence="4">
    <location>
        <position position="1"/>
    </location>
</feature>